<name>A0A1C4Y8L3_MICEC</name>
<dbReference type="EMBL" id="LT607413">
    <property type="protein sequence ID" value="SCF17087.1"/>
    <property type="molecule type" value="Genomic_DNA"/>
</dbReference>
<proteinExistence type="predicted"/>
<evidence type="ECO:0000313" key="3">
    <source>
        <dbReference type="EMBL" id="SCF17087.1"/>
    </source>
</evidence>
<keyword evidence="2" id="KW-0472">Membrane</keyword>
<feature type="transmembrane region" description="Helical" evidence="2">
    <location>
        <begin position="94"/>
        <end position="120"/>
    </location>
</feature>
<dbReference type="InParanoid" id="A0A1C4Y8L3"/>
<keyword evidence="4" id="KW-1185">Reference proteome</keyword>
<evidence type="ECO:0000256" key="1">
    <source>
        <dbReference type="SAM" id="MobiDB-lite"/>
    </source>
</evidence>
<dbReference type="AlphaFoldDB" id="A0A1C4Y8L3"/>
<dbReference type="OrthoDB" id="8440251at2"/>
<feature type="transmembrane region" description="Helical" evidence="2">
    <location>
        <begin position="56"/>
        <end position="74"/>
    </location>
</feature>
<feature type="transmembrane region" description="Helical" evidence="2">
    <location>
        <begin position="21"/>
        <end position="44"/>
    </location>
</feature>
<keyword evidence="2" id="KW-0812">Transmembrane</keyword>
<keyword evidence="2" id="KW-1133">Transmembrane helix</keyword>
<organism evidence="3 4">
    <name type="scientific">Micromonospora echinospora</name>
    <name type="common">Micromonospora purpurea</name>
    <dbReference type="NCBI Taxonomy" id="1877"/>
    <lineage>
        <taxon>Bacteria</taxon>
        <taxon>Bacillati</taxon>
        <taxon>Actinomycetota</taxon>
        <taxon>Actinomycetes</taxon>
        <taxon>Micromonosporales</taxon>
        <taxon>Micromonosporaceae</taxon>
        <taxon>Micromonospora</taxon>
    </lineage>
</organism>
<dbReference type="Proteomes" id="UP000198253">
    <property type="component" value="Chromosome I"/>
</dbReference>
<protein>
    <submittedName>
        <fullName evidence="3">Pentapeptide repeat-containing protein</fullName>
    </submittedName>
</protein>
<evidence type="ECO:0000256" key="2">
    <source>
        <dbReference type="SAM" id="Phobius"/>
    </source>
</evidence>
<sequence length="424" mass="44278">MFDVSERLQVSQAVRGFPRKLPVRHVVVVALLATAVVAAAPEWWGHVVVSAARWPGRFWLVAVLLLAAVVLAAGGRRRKATAVGHRPRTPTTSLLAHVALLLAVAVAVAVVVGVLLWRLLGEPAISASPVGPAAPTASATWNVQQALEGVKIVLTVVGGVGAVVALTVAYRRQRLSEVAAYREDTKVLLDRFCAAAELLGSPEAAVRTAGVYAFAALANDAPEARQGCIDVLCAYLRQPYEPSPEAMGGDAGPPGRSERAQVTTEPMQGGRASAQDRQLRLTIIRLIRDNLHFPEDDLRSWRGHDFDFSGAVFDGGDFSGATFTGNGTVTFAGATITGPLMFTDATFAGGIVSFDGARFAGGSVCFSGARFTGGVVDLSTVDEDHWVPAARPWPVGVPVPAGLRLPADPADVASTGKAATRAGA</sequence>
<dbReference type="Gene3D" id="2.160.20.80">
    <property type="entry name" value="E3 ubiquitin-protein ligase SopA"/>
    <property type="match status" value="1"/>
</dbReference>
<gene>
    <name evidence="3" type="ORF">GA0070618_3692</name>
</gene>
<evidence type="ECO:0000313" key="4">
    <source>
        <dbReference type="Proteomes" id="UP000198253"/>
    </source>
</evidence>
<accession>A0A1C4Y8L3</accession>
<reference evidence="4" key="1">
    <citation type="submission" date="2016-06" db="EMBL/GenBank/DDBJ databases">
        <authorList>
            <person name="Varghese N."/>
            <person name="Submissions Spin"/>
        </authorList>
    </citation>
    <scope>NUCLEOTIDE SEQUENCE [LARGE SCALE GENOMIC DNA]</scope>
    <source>
        <strain evidence="4">DSM 43816</strain>
    </source>
</reference>
<feature type="region of interest" description="Disordered" evidence="1">
    <location>
        <begin position="244"/>
        <end position="272"/>
    </location>
</feature>